<accession>A0A0C3N6Z0</accession>
<dbReference type="AlphaFoldDB" id="A0A0C3N6Z0"/>
<gene>
    <name evidence="2" type="ORF">M404DRAFT_32857</name>
</gene>
<sequence length="137" mass="14848">MTPKSPALVTLIPHPDISPPQPQPVHQSTRVRVQTEVGRAFTESLQDMQECLAVDSPLSTLTELLDSDSPNSPPDTLVGPLSSTIIDLVISEHAHLVIQSDTCHDPADPSYDLSIPPATYDEGSHLLSDPMALYLHH</sequence>
<evidence type="ECO:0000313" key="2">
    <source>
        <dbReference type="EMBL" id="KIN96819.1"/>
    </source>
</evidence>
<reference evidence="2 3" key="1">
    <citation type="submission" date="2014-04" db="EMBL/GenBank/DDBJ databases">
        <authorList>
            <consortium name="DOE Joint Genome Institute"/>
            <person name="Kuo A."/>
            <person name="Kohler A."/>
            <person name="Costa M.D."/>
            <person name="Nagy L.G."/>
            <person name="Floudas D."/>
            <person name="Copeland A."/>
            <person name="Barry K.W."/>
            <person name="Cichocki N."/>
            <person name="Veneault-Fourrey C."/>
            <person name="LaButti K."/>
            <person name="Lindquist E.A."/>
            <person name="Lipzen A."/>
            <person name="Lundell T."/>
            <person name="Morin E."/>
            <person name="Murat C."/>
            <person name="Sun H."/>
            <person name="Tunlid A."/>
            <person name="Henrissat B."/>
            <person name="Grigoriev I.V."/>
            <person name="Hibbett D.S."/>
            <person name="Martin F."/>
            <person name="Nordberg H.P."/>
            <person name="Cantor M.N."/>
            <person name="Hua S.X."/>
        </authorList>
    </citation>
    <scope>NUCLEOTIDE SEQUENCE [LARGE SCALE GENOMIC DNA]</scope>
    <source>
        <strain evidence="2 3">Marx 270</strain>
    </source>
</reference>
<organism evidence="2 3">
    <name type="scientific">Pisolithus tinctorius Marx 270</name>
    <dbReference type="NCBI Taxonomy" id="870435"/>
    <lineage>
        <taxon>Eukaryota</taxon>
        <taxon>Fungi</taxon>
        <taxon>Dikarya</taxon>
        <taxon>Basidiomycota</taxon>
        <taxon>Agaricomycotina</taxon>
        <taxon>Agaricomycetes</taxon>
        <taxon>Agaricomycetidae</taxon>
        <taxon>Boletales</taxon>
        <taxon>Sclerodermatineae</taxon>
        <taxon>Pisolithaceae</taxon>
        <taxon>Pisolithus</taxon>
    </lineage>
</organism>
<feature type="region of interest" description="Disordered" evidence="1">
    <location>
        <begin position="1"/>
        <end position="27"/>
    </location>
</feature>
<name>A0A0C3N6Z0_PISTI</name>
<dbReference type="HOGENOM" id="CLU_1865958_0_0_1"/>
<evidence type="ECO:0000256" key="1">
    <source>
        <dbReference type="SAM" id="MobiDB-lite"/>
    </source>
</evidence>
<keyword evidence="3" id="KW-1185">Reference proteome</keyword>
<reference evidence="3" key="2">
    <citation type="submission" date="2015-01" db="EMBL/GenBank/DDBJ databases">
        <title>Evolutionary Origins and Diversification of the Mycorrhizal Mutualists.</title>
        <authorList>
            <consortium name="DOE Joint Genome Institute"/>
            <consortium name="Mycorrhizal Genomics Consortium"/>
            <person name="Kohler A."/>
            <person name="Kuo A."/>
            <person name="Nagy L.G."/>
            <person name="Floudas D."/>
            <person name="Copeland A."/>
            <person name="Barry K.W."/>
            <person name="Cichocki N."/>
            <person name="Veneault-Fourrey C."/>
            <person name="LaButti K."/>
            <person name="Lindquist E.A."/>
            <person name="Lipzen A."/>
            <person name="Lundell T."/>
            <person name="Morin E."/>
            <person name="Murat C."/>
            <person name="Riley R."/>
            <person name="Ohm R."/>
            <person name="Sun H."/>
            <person name="Tunlid A."/>
            <person name="Henrissat B."/>
            <person name="Grigoriev I.V."/>
            <person name="Hibbett D.S."/>
            <person name="Martin F."/>
        </authorList>
    </citation>
    <scope>NUCLEOTIDE SEQUENCE [LARGE SCALE GENOMIC DNA]</scope>
    <source>
        <strain evidence="3">Marx 270</strain>
    </source>
</reference>
<dbReference type="EMBL" id="KN832039">
    <property type="protein sequence ID" value="KIN96819.1"/>
    <property type="molecule type" value="Genomic_DNA"/>
</dbReference>
<evidence type="ECO:0000313" key="3">
    <source>
        <dbReference type="Proteomes" id="UP000054217"/>
    </source>
</evidence>
<dbReference type="Proteomes" id="UP000054217">
    <property type="component" value="Unassembled WGS sequence"/>
</dbReference>
<proteinExistence type="predicted"/>
<dbReference type="InParanoid" id="A0A0C3N6Z0"/>
<protein>
    <submittedName>
        <fullName evidence="2">Uncharacterized protein</fullName>
    </submittedName>
</protein>